<dbReference type="GO" id="GO:0016757">
    <property type="term" value="F:glycosyltransferase activity"/>
    <property type="evidence" value="ECO:0007669"/>
    <property type="project" value="TreeGrafter"/>
</dbReference>
<dbReference type="PANTHER" id="PTHR21015:SF22">
    <property type="entry name" value="GLYCOSYLTRANSFERASE"/>
    <property type="match status" value="1"/>
</dbReference>
<dbReference type="Pfam" id="PF13528">
    <property type="entry name" value="Glyco_trans_1_3"/>
    <property type="match status" value="1"/>
</dbReference>
<dbReference type="GeneID" id="93102741"/>
<dbReference type="Proteomes" id="UP000546007">
    <property type="component" value="Unassembled WGS sequence"/>
</dbReference>
<keyword evidence="2" id="KW-1185">Reference proteome</keyword>
<dbReference type="EMBL" id="JACIES010000006">
    <property type="protein sequence ID" value="MBB4026783.1"/>
    <property type="molecule type" value="Genomic_DNA"/>
</dbReference>
<dbReference type="AlphaFoldDB" id="A0A7W6HXE9"/>
<comment type="caution">
    <text evidence="1">The sequence shown here is derived from an EMBL/GenBank/DDBJ whole genome shotgun (WGS) entry which is preliminary data.</text>
</comment>
<dbReference type="SUPFAM" id="SSF53756">
    <property type="entry name" value="UDP-Glycosyltransferase/glycogen phosphorylase"/>
    <property type="match status" value="1"/>
</dbReference>
<dbReference type="OrthoDB" id="9793805at2"/>
<accession>A0A7W6HXE9</accession>
<name>A0A7W6HXE9_9BACT</name>
<protein>
    <submittedName>
        <fullName evidence="1">Uncharacterized protein (TIGR00661 family)</fullName>
    </submittedName>
</protein>
<reference evidence="1 2" key="1">
    <citation type="submission" date="2020-08" db="EMBL/GenBank/DDBJ databases">
        <title>Genomic Encyclopedia of Type Strains, Phase IV (KMG-IV): sequencing the most valuable type-strain genomes for metagenomic binning, comparative biology and taxonomic classification.</title>
        <authorList>
            <person name="Goeker M."/>
        </authorList>
    </citation>
    <scope>NUCLEOTIDE SEQUENCE [LARGE SCALE GENOMIC DNA]</scope>
    <source>
        <strain evidence="1 2">DSM 105721</strain>
    </source>
</reference>
<gene>
    <name evidence="1" type="ORF">GGR14_002584</name>
</gene>
<organism evidence="1 2">
    <name type="scientific">Butyricimonas faecihominis</name>
    <dbReference type="NCBI Taxonomy" id="1472416"/>
    <lineage>
        <taxon>Bacteria</taxon>
        <taxon>Pseudomonadati</taxon>
        <taxon>Bacteroidota</taxon>
        <taxon>Bacteroidia</taxon>
        <taxon>Bacteroidales</taxon>
        <taxon>Odoribacteraceae</taxon>
        <taxon>Butyricimonas</taxon>
    </lineage>
</organism>
<dbReference type="Gene3D" id="3.40.50.2000">
    <property type="entry name" value="Glycogen Phosphorylase B"/>
    <property type="match status" value="1"/>
</dbReference>
<evidence type="ECO:0000313" key="1">
    <source>
        <dbReference type="EMBL" id="MBB4026783.1"/>
    </source>
</evidence>
<dbReference type="PANTHER" id="PTHR21015">
    <property type="entry name" value="UDP-N-ACETYLGLUCOSAMINE--N-ACETYLMURAMYL-(PENTAPEPTIDE) PYROPHOSPHORYL-UNDECAPRENOL N-ACETYLGLUCOSAMINE TRANSFERASE 1"/>
    <property type="match status" value="1"/>
</dbReference>
<dbReference type="RefSeq" id="WP_124317096.1">
    <property type="nucleotide sequence ID" value="NZ_AP028155.1"/>
</dbReference>
<sequence>MKYLFIVQGEGRGHLTQAISLSQMLRRHGHEVVEVLVGKSSNREIPAFFLEKIGAKVKTFTSPSFCYGKDHKKVKLTKSILLNITVKKLREYSKSVNLIHRHIQKTEPDVVINFYEILAGLMNLRFREHVPFVCIAHQFLMKHPDFQYGNGTGREEMLLRLNNTLCSIGATKTLALSFYPLKDFYRERMAVVPPLLREEVLQADPRDKGYILGYMLNPGYADEVKEWHKSHPDQEAHFFWDKKTAPPVFRVNDRLTFHRINDVKFLEYMQGCSGYVTTAGFESVCEAMYLGKPVMMIPTHVEQEINAADAVGAGAGIESTTFDVSRLVEYIPSHNADSGVFRAWVQSAEELFIRHLTTLV</sequence>
<proteinExistence type="predicted"/>
<evidence type="ECO:0000313" key="2">
    <source>
        <dbReference type="Proteomes" id="UP000546007"/>
    </source>
</evidence>